<dbReference type="SMART" id="SM00440">
    <property type="entry name" value="ZnF_C2C2"/>
    <property type="match status" value="1"/>
</dbReference>
<evidence type="ECO:0000256" key="14">
    <source>
        <dbReference type="PROSITE-ProRule" id="PRU00649"/>
    </source>
</evidence>
<feature type="compositionally biased region" description="Low complexity" evidence="15">
    <location>
        <begin position="851"/>
        <end position="860"/>
    </location>
</feature>
<evidence type="ECO:0000313" key="19">
    <source>
        <dbReference type="EMBL" id="KAJ6442978.1"/>
    </source>
</evidence>
<protein>
    <recommendedName>
        <fullName evidence="4">type II protein arginine methyltransferase</fullName>
        <ecNumber evidence="4">2.1.1.320</ecNumber>
    </recommendedName>
</protein>
<dbReference type="Gene3D" id="3.40.50.12710">
    <property type="match status" value="1"/>
</dbReference>
<dbReference type="Pfam" id="PF01096">
    <property type="entry name" value="Zn_ribbon_TFIIS"/>
    <property type="match status" value="1"/>
</dbReference>
<dbReference type="GO" id="GO:0005739">
    <property type="term" value="C:mitochondrion"/>
    <property type="evidence" value="ECO:0007669"/>
    <property type="project" value="UniProtKB-SubCell"/>
</dbReference>
<dbReference type="SUPFAM" id="SSF57783">
    <property type="entry name" value="Zinc beta-ribbon"/>
    <property type="match status" value="1"/>
</dbReference>
<dbReference type="GO" id="GO:0003676">
    <property type="term" value="F:nucleic acid binding"/>
    <property type="evidence" value="ECO:0007669"/>
    <property type="project" value="InterPro"/>
</dbReference>
<evidence type="ECO:0000259" key="18">
    <source>
        <dbReference type="PROSITE" id="PS51321"/>
    </source>
</evidence>
<evidence type="ECO:0000259" key="17">
    <source>
        <dbReference type="PROSITE" id="PS51319"/>
    </source>
</evidence>
<comment type="subcellular location">
    <subcellularLocation>
        <location evidence="2">Mitochondrion</location>
    </subcellularLocation>
    <subcellularLocation>
        <location evidence="1 14">Nucleus</location>
    </subcellularLocation>
</comment>
<dbReference type="InterPro" id="IPR003788">
    <property type="entry name" value="NDUFAF7"/>
</dbReference>
<dbReference type="AntiFam" id="ANF00074">
    <property type="entry name" value="Shadow ORF (opposite alaS)"/>
</dbReference>
<keyword evidence="5" id="KW-0489">Methyltransferase</keyword>
<dbReference type="InterPro" id="IPR035441">
    <property type="entry name" value="TFIIS/LEDGF_dom_sf"/>
</dbReference>
<evidence type="ECO:0000256" key="8">
    <source>
        <dbReference type="ARBA" id="ARBA00022771"/>
    </source>
</evidence>
<dbReference type="InterPro" id="IPR001222">
    <property type="entry name" value="Znf_TFIIS"/>
</dbReference>
<dbReference type="SUPFAM" id="SSF53335">
    <property type="entry name" value="S-adenosyl-L-methionine-dependent methyltransferases"/>
    <property type="match status" value="1"/>
</dbReference>
<evidence type="ECO:0000256" key="15">
    <source>
        <dbReference type="SAM" id="MobiDB-lite"/>
    </source>
</evidence>
<evidence type="ECO:0000256" key="10">
    <source>
        <dbReference type="ARBA" id="ARBA00023128"/>
    </source>
</evidence>
<dbReference type="GO" id="GO:0008270">
    <property type="term" value="F:zinc ion binding"/>
    <property type="evidence" value="ECO:0007669"/>
    <property type="project" value="UniProtKB-KW"/>
</dbReference>
<evidence type="ECO:0000256" key="1">
    <source>
        <dbReference type="ARBA" id="ARBA00004123"/>
    </source>
</evidence>
<keyword evidence="7" id="KW-0479">Metal-binding</keyword>
<keyword evidence="20" id="KW-1185">Reference proteome</keyword>
<dbReference type="Pfam" id="PF08711">
    <property type="entry name" value="Med26"/>
    <property type="match status" value="1"/>
</dbReference>
<feature type="region of interest" description="Disordered" evidence="15">
    <location>
        <begin position="774"/>
        <end position="803"/>
    </location>
</feature>
<dbReference type="SMART" id="SM00510">
    <property type="entry name" value="TFS2M"/>
    <property type="match status" value="1"/>
</dbReference>
<dbReference type="GO" id="GO:0006368">
    <property type="term" value="P:transcription elongation by RNA polymerase II"/>
    <property type="evidence" value="ECO:0007669"/>
    <property type="project" value="InterPro"/>
</dbReference>
<feature type="domain" description="TFIIS central" evidence="18">
    <location>
        <begin position="220"/>
        <end position="334"/>
    </location>
</feature>
<evidence type="ECO:0000256" key="9">
    <source>
        <dbReference type="ARBA" id="ARBA00022833"/>
    </source>
</evidence>
<dbReference type="EC" id="2.1.1.320" evidence="4"/>
<dbReference type="InterPro" id="IPR029063">
    <property type="entry name" value="SAM-dependent_MTases_sf"/>
</dbReference>
<evidence type="ECO:0000256" key="3">
    <source>
        <dbReference type="ARBA" id="ARBA00005891"/>
    </source>
</evidence>
<dbReference type="SMART" id="SM00509">
    <property type="entry name" value="TFS2N"/>
    <property type="match status" value="1"/>
</dbReference>
<dbReference type="PROSITE" id="PS00466">
    <property type="entry name" value="ZF_TFIIS_1"/>
    <property type="match status" value="1"/>
</dbReference>
<dbReference type="FunFam" id="1.10.472.30:FF:000003">
    <property type="entry name" value="Transcription elongation factor S-II"/>
    <property type="match status" value="1"/>
</dbReference>
<evidence type="ECO:0000313" key="20">
    <source>
        <dbReference type="Proteomes" id="UP001163105"/>
    </source>
</evidence>
<dbReference type="GO" id="GO:0035243">
    <property type="term" value="F:protein-arginine omega-N symmetric methyltransferase activity"/>
    <property type="evidence" value="ECO:0007669"/>
    <property type="project" value="UniProtKB-EC"/>
</dbReference>
<evidence type="ECO:0000256" key="6">
    <source>
        <dbReference type="ARBA" id="ARBA00022679"/>
    </source>
</evidence>
<feature type="compositionally biased region" description="Basic and acidic residues" evidence="15">
    <location>
        <begin position="942"/>
        <end position="952"/>
    </location>
</feature>
<dbReference type="GO" id="GO:0032259">
    <property type="term" value="P:methylation"/>
    <property type="evidence" value="ECO:0007669"/>
    <property type="project" value="UniProtKB-KW"/>
</dbReference>
<keyword evidence="8 13" id="KW-0863">Zinc-finger</keyword>
<dbReference type="FunFam" id="2.20.25.10:FF:000001">
    <property type="entry name" value="Probable Transcription elongation factor S-II"/>
    <property type="match status" value="1"/>
</dbReference>
<organism evidence="19 20">
    <name type="scientific">Purpureocillium lavendulum</name>
    <dbReference type="NCBI Taxonomy" id="1247861"/>
    <lineage>
        <taxon>Eukaryota</taxon>
        <taxon>Fungi</taxon>
        <taxon>Dikarya</taxon>
        <taxon>Ascomycota</taxon>
        <taxon>Pezizomycotina</taxon>
        <taxon>Sordariomycetes</taxon>
        <taxon>Hypocreomycetidae</taxon>
        <taxon>Hypocreales</taxon>
        <taxon>Ophiocordycipitaceae</taxon>
        <taxon>Purpureocillium</taxon>
    </lineage>
</organism>
<dbReference type="Gene3D" id="1.20.930.10">
    <property type="entry name" value="Conserved domain common to transcription factors TFIIS, elongin A, CRSP70"/>
    <property type="match status" value="1"/>
</dbReference>
<keyword evidence="10" id="KW-0496">Mitochondrion</keyword>
<keyword evidence="6" id="KW-0808">Transferase</keyword>
<dbReference type="PROSITE" id="PS51319">
    <property type="entry name" value="TFIIS_N"/>
    <property type="match status" value="1"/>
</dbReference>
<feature type="compositionally biased region" description="Basic and acidic residues" evidence="15">
    <location>
        <begin position="200"/>
        <end position="209"/>
    </location>
</feature>
<dbReference type="InterPro" id="IPR003617">
    <property type="entry name" value="TFIIS/CRSP70_N_sub"/>
</dbReference>
<feature type="domain" description="TFIIS-type" evidence="16">
    <location>
        <begin position="337"/>
        <end position="377"/>
    </location>
</feature>
<dbReference type="Gene3D" id="1.10.472.30">
    <property type="entry name" value="Transcription elongation factor S-II, central domain"/>
    <property type="match status" value="1"/>
</dbReference>
<evidence type="ECO:0000256" key="4">
    <source>
        <dbReference type="ARBA" id="ARBA00011935"/>
    </source>
</evidence>
<feature type="compositionally biased region" description="Low complexity" evidence="15">
    <location>
        <begin position="181"/>
        <end position="192"/>
    </location>
</feature>
<comment type="similarity">
    <text evidence="3">Belongs to the NDUFAF7 family.</text>
</comment>
<dbReference type="NCBIfam" id="TIGR01385">
    <property type="entry name" value="TFSII"/>
    <property type="match status" value="1"/>
</dbReference>
<feature type="region of interest" description="Disordered" evidence="15">
    <location>
        <begin position="1"/>
        <end position="69"/>
    </location>
</feature>
<feature type="domain" description="TFIIS N-terminal" evidence="17">
    <location>
        <begin position="87"/>
        <end position="165"/>
    </location>
</feature>
<dbReference type="CDD" id="cd00183">
    <property type="entry name" value="TFIIS_I"/>
    <property type="match status" value="1"/>
</dbReference>
<evidence type="ECO:0000256" key="2">
    <source>
        <dbReference type="ARBA" id="ARBA00004173"/>
    </source>
</evidence>
<dbReference type="Gene3D" id="2.20.25.10">
    <property type="match status" value="1"/>
</dbReference>
<evidence type="ECO:0000256" key="5">
    <source>
        <dbReference type="ARBA" id="ARBA00022603"/>
    </source>
</evidence>
<dbReference type="InterPro" id="IPR017923">
    <property type="entry name" value="TFIIS_N"/>
</dbReference>
<keyword evidence="9" id="KW-0862">Zinc</keyword>
<dbReference type="PROSITE" id="PS51133">
    <property type="entry name" value="ZF_TFIIS_2"/>
    <property type="match status" value="1"/>
</dbReference>
<evidence type="ECO:0000256" key="12">
    <source>
        <dbReference type="ARBA" id="ARBA00048612"/>
    </source>
</evidence>
<feature type="region of interest" description="Disordered" evidence="15">
    <location>
        <begin position="169"/>
        <end position="209"/>
    </location>
</feature>
<dbReference type="InterPro" id="IPR006289">
    <property type="entry name" value="TFSII"/>
</dbReference>
<name>A0AB34FU04_9HYPO</name>
<dbReference type="InterPro" id="IPR036575">
    <property type="entry name" value="TFIIS_cen_dom_sf"/>
</dbReference>
<dbReference type="CDD" id="cd13749">
    <property type="entry name" value="Zn-ribbon_TFIIS"/>
    <property type="match status" value="1"/>
</dbReference>
<comment type="catalytic activity">
    <reaction evidence="12">
        <text>L-arginyl-[protein] + 2 S-adenosyl-L-methionine = N(omega),N(omega)'-dimethyl-L-arginyl-[protein] + 2 S-adenosyl-L-homocysteine + 2 H(+)</text>
        <dbReference type="Rhea" id="RHEA:48108"/>
        <dbReference type="Rhea" id="RHEA-COMP:10532"/>
        <dbReference type="Rhea" id="RHEA-COMP:11992"/>
        <dbReference type="ChEBI" id="CHEBI:15378"/>
        <dbReference type="ChEBI" id="CHEBI:29965"/>
        <dbReference type="ChEBI" id="CHEBI:57856"/>
        <dbReference type="ChEBI" id="CHEBI:59789"/>
        <dbReference type="ChEBI" id="CHEBI:88221"/>
        <dbReference type="EC" id="2.1.1.320"/>
    </reaction>
</comment>
<dbReference type="GO" id="GO:0005634">
    <property type="term" value="C:nucleus"/>
    <property type="evidence" value="ECO:0007669"/>
    <property type="project" value="UniProtKB-SubCell"/>
</dbReference>
<feature type="compositionally biased region" description="Basic and acidic residues" evidence="15">
    <location>
        <begin position="824"/>
        <end position="835"/>
    </location>
</feature>
<dbReference type="InterPro" id="IPR038375">
    <property type="entry name" value="NDUFAF7_sf"/>
</dbReference>
<dbReference type="InterPro" id="IPR003618">
    <property type="entry name" value="TFIIS_cen_dom"/>
</dbReference>
<dbReference type="FunFam" id="3.40.50.12710:FF:000002">
    <property type="entry name" value="Protein arginine methyltransferase NDUFAF7"/>
    <property type="match status" value="1"/>
</dbReference>
<feature type="compositionally biased region" description="Low complexity" evidence="15">
    <location>
        <begin position="775"/>
        <end position="786"/>
    </location>
</feature>
<sequence>MPFGSGLGTTPTPGVPGKHRRPAPPPRSACPLPNVVPETPSRAINSDPTIPRSACDAADRPPVSEPLARFPPRVVCPPRMPAMMDQRELESRVKALNKTVAANEPPESAIKLLDSLKNDAAPTEEMLRATRAGIIVGKLRSNPNKEIARAASELVIKWKKLVELEKNSKLQKSKGSPAPAPASSPAAPVPASLKKTFTGDPEKRKYDTDGVDIKRTDSNVRNQCIGLMYNGLAYRSTEPASDVIAKAVAVEQATYDAYKGETADYKKKIRSLFSNLKTKSNKELGPRVMSGDISPNRFAVMTDEELKSEDQRKKDIELEKENMKKAQVPMAEKSISDSLECSRCKKKKVSYTQAQTRSADEPMTTFCECMNCGHRWKLVEQVSGLLLLEAHLLDALPKLAQVAGARVAQDGDDAAPLGQGHGGLDGGDAVDGGAAADKDAVVLDEPAGHAAGLVVGDLDGVVDEVPAGLEVLGDAVDADALDDGVDLLAAAGALALRRRVHDAVADLVVQAAALGVGEDDAQGGELGLELEVAGDARDGAAGAGAGDKGVEAAAVGLGPDLGSRGGEVGVPVGLGLELVGEEAAAAVGGAALVVGGAGAGEVDEVAGARDGGDGDALDLGAEVVQQVRLLEGLVVGHADVGAVAAGAGEDGERDAGAADGALVDGVAAARAQQPAPLGLGDHGQRDAVLGAVAGAVEELGLGEDGAARRRREGVDLDERRVADAGLDARGHDWPAGGGSVGVDDVGDARGRGLVLGRRRRRRVLAVLELHRAAAPEEAAPSAGHASAARRRAPAPPPGAAAATPALVPLLEVRVEVLEAEGDEDAGREGDGEGRRASNSPVPQLAKKTNHDSSSPTTRDPPATPPAMDSPVVAQLFRQLFRHRPRGCQGPPTTFANALPTRRAAGLGGARGGAAAASGLMPASHRHHPDPLARRSRAYATRASRDRGMKSNESRWQQRTHIMPEDRRDEFAEYPYISMDELKRRTERPRKVKMLLRDFIDDSLYNPSYGYFSKQAVIFSPGEPFDFNGMRDEIEFHAELGRRYTEFEDALDDAQGSENPTRQLWHTPTELFRPFYGEAIARYLVSNYRLSTYPYDDLLIYEMGAGRGTLMLNILDYIREVDPQVYARTRYNIIEISPSLADMQSRHLLSTAESRGHRDRVDIINKSIFEWDRYEPSPCFFLAMEVFDNFAHDGIRYDVATEEPLQGHVLIDGDGDFYEFYVHELDPVAARFFRVRHAATGGHYPKPYPANPILRYLSTKMPFAANLSDPEFIPTRLMQFFDVLEKFFPAHRLLTSDFDALPQAVRGLNAPVVQTRYQRRMVPVTTPLVHQGYFDILFPTDFRITEAMYRAITGKLTRVMSHGDFMRRWAYVEDTETRSGENPLLTHYRNASVLVTLQLLVQPLGSSLDTVVDLLRVGALALSRGLLAAGPPADDLGHRRRPLLGSDALGREVLCDAVNDRAVLLAAAKEVHRLLLVLALEVLDHLGQGLGVAADGQLANEPLGVLVLLKVLEHRVERRLGLGLLALLLLVDDRRRNLLEALVELVLGEGRDDQLAQLLRDGLDLRLLLRAERQGLESVERLGKLGRLALHLVRRLARVGDDAADALGDAALLDDDEVLNQARLLDVGAAAELDTVLAPLGLLGILEHGVDVHADRHDPHRVGVRLAKHGADALNLAREVQVDILGEDLGVLADVRVGHVLNLPQLVNLDLGLVRKVESKLLVVDQGALLVDVVAEHLPQGVVQDVGAGMVVADGRPSELVVLADDLVASRQGAILDVTAVEDVATVLLDVHDLELGNVVDDDPAGVGNLATGLGIEVGAVQQDADGGIRLEVLGRVVEGLAVEDELHLGSAVALDKLGVVVCPARLALLLQLRNLVHVQLRKRLDRLLDRLARLTRLLLGDIHLILINVQAALLRHQLGQIYRESKGIIESPHDVAIKLLDVVLGRLGRILFELGLAAVQRPREGLLLFVQDLLEVHLLLDQLGELLAHVIDQRRQNLGEEGANIGIQVLARISHASSEDSSDDVAASVVVWDRAVRDRKRQGSDVVGDDSVGGIDAVDVVLAILVGVGSNARDLLDLLEERGEAVGGVVGFGVLQRRHQALVSHTRVDVLRGEGLQALVLLAVELHEDDVPDLDDHGIILVDELGRVASANLVVVDFAAGTARALVTHLPEVIPHVTRQNVVFRDANGLPQVLGLQIRLEVHGRVALEVCDVEARRVESVDFCEELPRHGDGLLLEVVAEGPVAQHLEEGVVVAVLADIVEVVVLATRADDFLRVGRALEAGHGVGLANGAEEDGLELVHARVGEEQRGVIVRDDGARRHCGVQWSACEAEEAETMHRAIRNQARARESAMPPVAS</sequence>
<evidence type="ECO:0000256" key="7">
    <source>
        <dbReference type="ARBA" id="ARBA00022723"/>
    </source>
</evidence>
<dbReference type="PROSITE" id="PS51321">
    <property type="entry name" value="TFIIS_CENTRAL"/>
    <property type="match status" value="1"/>
</dbReference>
<accession>A0AB34FU04</accession>
<keyword evidence="11 14" id="KW-0539">Nucleus</keyword>
<evidence type="ECO:0000256" key="11">
    <source>
        <dbReference type="ARBA" id="ARBA00023242"/>
    </source>
</evidence>
<gene>
    <name evidence="19" type="ORF">O9K51_04157</name>
</gene>
<evidence type="ECO:0000256" key="13">
    <source>
        <dbReference type="PROSITE-ProRule" id="PRU00472"/>
    </source>
</evidence>
<proteinExistence type="inferred from homology"/>
<dbReference type="Pfam" id="PF07500">
    <property type="entry name" value="TFIIS_M"/>
    <property type="match status" value="1"/>
</dbReference>
<dbReference type="SUPFAM" id="SSF47676">
    <property type="entry name" value="Conserved domain common to transcription factors TFIIS, elongin A, CRSP70"/>
    <property type="match status" value="1"/>
</dbReference>
<dbReference type="EMBL" id="JAQHRD010000003">
    <property type="protein sequence ID" value="KAJ6442978.1"/>
    <property type="molecule type" value="Genomic_DNA"/>
</dbReference>
<feature type="region of interest" description="Disordered" evidence="15">
    <location>
        <begin position="822"/>
        <end position="868"/>
    </location>
</feature>
<evidence type="ECO:0000259" key="16">
    <source>
        <dbReference type="PROSITE" id="PS51133"/>
    </source>
</evidence>
<comment type="caution">
    <text evidence="19">The sequence shown here is derived from an EMBL/GenBank/DDBJ whole genome shotgun (WGS) entry which is preliminary data.</text>
</comment>
<dbReference type="PANTHER" id="PTHR12049">
    <property type="entry name" value="PROTEIN ARGININE METHYLTRANSFERASE NDUFAF7, MITOCHONDRIAL"/>
    <property type="match status" value="1"/>
</dbReference>
<dbReference type="Proteomes" id="UP001163105">
    <property type="component" value="Unassembled WGS sequence"/>
</dbReference>
<dbReference type="SUPFAM" id="SSF46942">
    <property type="entry name" value="Elongation factor TFIIS domain 2"/>
    <property type="match status" value="1"/>
</dbReference>
<feature type="region of interest" description="Disordered" evidence="15">
    <location>
        <begin position="919"/>
        <end position="957"/>
    </location>
</feature>
<dbReference type="PANTHER" id="PTHR12049:SF5">
    <property type="entry name" value="PROTEIN ARGININE METHYLTRANSFERASE NDUFAF7 HOMOLOG, MITOCHONDRIAL"/>
    <property type="match status" value="1"/>
</dbReference>
<dbReference type="Pfam" id="PF02636">
    <property type="entry name" value="Methyltransf_28"/>
    <property type="match status" value="1"/>
</dbReference>
<reference evidence="19" key="1">
    <citation type="submission" date="2023-01" db="EMBL/GenBank/DDBJ databases">
        <title>The growth and conidiation of Purpureocillium lavendulum are regulated by nitrogen source and histone H3K14 acetylation.</title>
        <authorList>
            <person name="Tang P."/>
            <person name="Han J."/>
            <person name="Zhang C."/>
            <person name="Tang P."/>
            <person name="Qi F."/>
            <person name="Zhang K."/>
            <person name="Liang L."/>
        </authorList>
    </citation>
    <scope>NUCLEOTIDE SEQUENCE</scope>
    <source>
        <strain evidence="19">YMF1.00683</strain>
    </source>
</reference>